<dbReference type="InterPro" id="IPR044738">
    <property type="entry name" value="Atg22"/>
</dbReference>
<feature type="transmembrane region" description="Helical" evidence="10">
    <location>
        <begin position="347"/>
        <end position="369"/>
    </location>
</feature>
<evidence type="ECO:0000256" key="1">
    <source>
        <dbReference type="ARBA" id="ARBA00004128"/>
    </source>
</evidence>
<keyword evidence="6 10" id="KW-0029">Amino-acid transport</keyword>
<feature type="transmembrane region" description="Helical" evidence="10">
    <location>
        <begin position="132"/>
        <end position="152"/>
    </location>
</feature>
<comment type="function">
    <text evidence="10">Vacuolar effluxer which mediate the efflux of amino acids resulting from autophagic degradation. The release of autophagic amino acids allows the maintenance of protein synthesis and viability during nitrogen starvation.</text>
</comment>
<comment type="subcellular location">
    <subcellularLocation>
        <location evidence="1 10">Vacuole membrane</location>
        <topology evidence="1 10">Multi-pass membrane protein</topology>
    </subcellularLocation>
</comment>
<comment type="similarity">
    <text evidence="2 10">Belongs to the ATG22 family.</text>
</comment>
<feature type="transmembrane region" description="Helical" evidence="10">
    <location>
        <begin position="241"/>
        <end position="260"/>
    </location>
</feature>
<evidence type="ECO:0000256" key="3">
    <source>
        <dbReference type="ARBA" id="ARBA00022448"/>
    </source>
</evidence>
<dbReference type="GO" id="GO:0005774">
    <property type="term" value="C:vacuolar membrane"/>
    <property type="evidence" value="ECO:0007669"/>
    <property type="project" value="UniProtKB-SubCell"/>
</dbReference>
<evidence type="ECO:0000256" key="6">
    <source>
        <dbReference type="ARBA" id="ARBA00022970"/>
    </source>
</evidence>
<evidence type="ECO:0000256" key="4">
    <source>
        <dbReference type="ARBA" id="ARBA00022554"/>
    </source>
</evidence>
<evidence type="ECO:0000256" key="5">
    <source>
        <dbReference type="ARBA" id="ARBA00022692"/>
    </source>
</evidence>
<dbReference type="Pfam" id="PF11700">
    <property type="entry name" value="ATG22"/>
    <property type="match status" value="1"/>
</dbReference>
<dbReference type="PANTHER" id="PTHR23519:SF1">
    <property type="entry name" value="AUTOPHAGY-RELATED PROTEIN 22"/>
    <property type="match status" value="1"/>
</dbReference>
<evidence type="ECO:0000256" key="2">
    <source>
        <dbReference type="ARBA" id="ARBA00006978"/>
    </source>
</evidence>
<organism evidence="11 12">
    <name type="scientific">Zygosaccharomyces rouxii</name>
    <dbReference type="NCBI Taxonomy" id="4956"/>
    <lineage>
        <taxon>Eukaryota</taxon>
        <taxon>Fungi</taxon>
        <taxon>Dikarya</taxon>
        <taxon>Ascomycota</taxon>
        <taxon>Saccharomycotina</taxon>
        <taxon>Saccharomycetes</taxon>
        <taxon>Saccharomycetales</taxon>
        <taxon>Saccharomycetaceae</taxon>
        <taxon>Zygosaccharomyces</taxon>
    </lineage>
</organism>
<keyword evidence="4 10" id="KW-0926">Vacuole</keyword>
<sequence length="518" mass="57810">MSYGSTEDANPPHERRSDTLLLLKRAKNNVKGWYFYSFSSEPFVVSAVSTYIPLLLQQFARINGVTVDDHSVKCTSDHDKCVLGLFNNRIFVDTSSFALYTFSISVFIQTLVVITVSGLVDVWKTIKFKSRILVGFGLLGATSVILISQLSVKQYYALALLYIVSNTCYGVVNVVGNSLLPVFVSDLVQYGLDTHESNIDSFTTVISGKGASIGYIGALIVQIFSMLLVKQSKSQDNIQIAVLFVGIWWICWQSPMTWLLQDVRPTLLSASDSTTPEIDSQTPTSFKPSMLKYGWLSLFESLKHARLLRDMVIFLTGWFIVSDSLTTINSAAILFARTELKMSTLSLIMISILTMINAIMGAFFIPRYISRKFHLSPQRTLIYIICWSSVIPFYGIMGFLFKDIGLKHPIEMFIMAVWYGISLGGVAAVSRSLFSLIIPKGKESTFFSLFSVTDKGSSVIGPLLIGFITDKTHEIRYSFYLLFALLAISLPIFNSINLDRAKDSASELNRVEAEALRL</sequence>
<proteinExistence type="inferred from homology"/>
<name>A0A1Q2ZYN4_ZYGRO</name>
<feature type="transmembrane region" description="Helical" evidence="10">
    <location>
        <begin position="97"/>
        <end position="120"/>
    </location>
</feature>
<keyword evidence="8 10" id="KW-0072">Autophagy</keyword>
<dbReference type="GO" id="GO:0006914">
    <property type="term" value="P:autophagy"/>
    <property type="evidence" value="ECO:0007669"/>
    <property type="project" value="UniProtKB-KW"/>
</dbReference>
<evidence type="ECO:0000313" key="11">
    <source>
        <dbReference type="EMBL" id="GAV48567.1"/>
    </source>
</evidence>
<evidence type="ECO:0000313" key="12">
    <source>
        <dbReference type="Proteomes" id="UP000187013"/>
    </source>
</evidence>
<dbReference type="EMBL" id="BDGX01000011">
    <property type="protein sequence ID" value="GAV48567.1"/>
    <property type="molecule type" value="Genomic_DNA"/>
</dbReference>
<feature type="transmembrane region" description="Helical" evidence="10">
    <location>
        <begin position="381"/>
        <end position="401"/>
    </location>
</feature>
<feature type="transmembrane region" description="Helical" evidence="10">
    <location>
        <begin position="33"/>
        <end position="56"/>
    </location>
</feature>
<dbReference type="CDD" id="cd17483">
    <property type="entry name" value="MFS_Atg22_like"/>
    <property type="match status" value="1"/>
</dbReference>
<keyword evidence="3 10" id="KW-0813">Transport</keyword>
<keyword evidence="9 10" id="KW-0472">Membrane</keyword>
<dbReference type="PANTHER" id="PTHR23519">
    <property type="entry name" value="AUTOPHAGY-RELATED PROTEIN 22"/>
    <property type="match status" value="1"/>
</dbReference>
<dbReference type="InterPro" id="IPR036259">
    <property type="entry name" value="MFS_trans_sf"/>
</dbReference>
<keyword evidence="7 10" id="KW-1133">Transmembrane helix</keyword>
<feature type="transmembrane region" description="Helical" evidence="10">
    <location>
        <begin position="477"/>
        <end position="496"/>
    </location>
</feature>
<dbReference type="GO" id="GO:0032974">
    <property type="term" value="P:amino acid transmembrane export from vacuole"/>
    <property type="evidence" value="ECO:0007669"/>
    <property type="project" value="InterPro"/>
</dbReference>
<dbReference type="Proteomes" id="UP000187013">
    <property type="component" value="Unassembled WGS sequence"/>
</dbReference>
<dbReference type="OrthoDB" id="42657at2759"/>
<dbReference type="InterPro" id="IPR050495">
    <property type="entry name" value="ATG22/LtaA_families"/>
</dbReference>
<feature type="transmembrane region" description="Helical" evidence="10">
    <location>
        <begin position="446"/>
        <end position="465"/>
    </location>
</feature>
<dbReference type="AlphaFoldDB" id="A0A1Q2ZYN4"/>
<dbReference type="InterPro" id="IPR024671">
    <property type="entry name" value="Atg22-like"/>
</dbReference>
<keyword evidence="5 10" id="KW-0812">Transmembrane</keyword>
<feature type="transmembrane region" description="Helical" evidence="10">
    <location>
        <begin position="212"/>
        <end position="229"/>
    </location>
</feature>
<evidence type="ECO:0000256" key="10">
    <source>
        <dbReference type="RuleBase" id="RU363073"/>
    </source>
</evidence>
<accession>A0A1Q2ZYN4</accession>
<dbReference type="Gene3D" id="1.20.1250.20">
    <property type="entry name" value="MFS general substrate transporter like domains"/>
    <property type="match status" value="1"/>
</dbReference>
<evidence type="ECO:0000256" key="7">
    <source>
        <dbReference type="ARBA" id="ARBA00022989"/>
    </source>
</evidence>
<feature type="transmembrane region" description="Helical" evidence="10">
    <location>
        <begin position="311"/>
        <end position="335"/>
    </location>
</feature>
<protein>
    <recommendedName>
        <fullName evidence="10">Autophagy-related protein</fullName>
    </recommendedName>
</protein>
<evidence type="ECO:0000256" key="9">
    <source>
        <dbReference type="ARBA" id="ARBA00023136"/>
    </source>
</evidence>
<gene>
    <name evidence="11" type="ORF">ZYGR_0K00720</name>
</gene>
<reference evidence="11 12" key="1">
    <citation type="submission" date="2016-08" db="EMBL/GenBank/DDBJ databases">
        <title>Draft genome sequence of allopolyploid Zygosaccharomyces rouxii.</title>
        <authorList>
            <person name="Watanabe J."/>
            <person name="Uehara K."/>
            <person name="Mogi Y."/>
            <person name="Tsukioka Y."/>
        </authorList>
    </citation>
    <scope>NUCLEOTIDE SEQUENCE [LARGE SCALE GENOMIC DNA]</scope>
    <source>
        <strain evidence="11 12">NBRC 110957</strain>
    </source>
</reference>
<comment type="caution">
    <text evidence="11">The sequence shown here is derived from an EMBL/GenBank/DDBJ whole genome shotgun (WGS) entry which is preliminary data.</text>
</comment>
<feature type="transmembrane region" description="Helical" evidence="10">
    <location>
        <begin position="413"/>
        <end position="434"/>
    </location>
</feature>
<evidence type="ECO:0000256" key="8">
    <source>
        <dbReference type="ARBA" id="ARBA00023006"/>
    </source>
</evidence>
<dbReference type="SUPFAM" id="SSF103473">
    <property type="entry name" value="MFS general substrate transporter"/>
    <property type="match status" value="1"/>
</dbReference>